<comment type="caution">
    <text evidence="1">The sequence shown here is derived from an EMBL/GenBank/DDBJ whole genome shotgun (WGS) entry which is preliminary data.</text>
</comment>
<accession>A0ABN8EYT3</accession>
<name>A0ABN8EYT3_9BACT</name>
<gene>
    <name evidence="1" type="ORF">LEM8419_00235</name>
</gene>
<keyword evidence="2" id="KW-1185">Reference proteome</keyword>
<dbReference type="RefSeq" id="WP_238749140.1">
    <property type="nucleotide sequence ID" value="NZ_CAKLPZ010000001.1"/>
</dbReference>
<evidence type="ECO:0000313" key="2">
    <source>
        <dbReference type="Proteomes" id="UP000837803"/>
    </source>
</evidence>
<dbReference type="EMBL" id="CAKLPZ010000001">
    <property type="protein sequence ID" value="CAH0998940.1"/>
    <property type="molecule type" value="Genomic_DNA"/>
</dbReference>
<proteinExistence type="predicted"/>
<organism evidence="1 2">
    <name type="scientific">Neolewinella maritima</name>
    <dbReference type="NCBI Taxonomy" id="1383882"/>
    <lineage>
        <taxon>Bacteria</taxon>
        <taxon>Pseudomonadati</taxon>
        <taxon>Bacteroidota</taxon>
        <taxon>Saprospiria</taxon>
        <taxon>Saprospirales</taxon>
        <taxon>Lewinellaceae</taxon>
        <taxon>Neolewinella</taxon>
    </lineage>
</organism>
<reference evidence="1" key="1">
    <citation type="submission" date="2021-12" db="EMBL/GenBank/DDBJ databases">
        <authorList>
            <person name="Rodrigo-Torres L."/>
            <person name="Arahal R. D."/>
            <person name="Lucena T."/>
        </authorList>
    </citation>
    <scope>NUCLEOTIDE SEQUENCE</scope>
    <source>
        <strain evidence="1">CECT 8419</strain>
    </source>
</reference>
<sequence length="331" mass="37307">MVGLNTEGTEVGHGGARRLVWQLGVGLFFLLAGCTSEVHPPSYSFYHWETQLKVNDSLLHAHQADRLYIKAFDVSWEQGRAEPAAVLQTSDNTLAVVAVPIIFITNEVFQHPADTLAEDITALLDRSFPYPFAELQLDCDWTAGTRIAYFDFLTHLRELLPGKTISCTVRLHQYRDRAVQGVPPVDRAVLMAYNTGELGRWETDNSIVDPRIISAYVKDQPPYPLPLDLAVAVYDWAAVYRRGQLAYLINEPDLAELADTARFAALGPLRYQVERSTYYGGLYLYRGDLIRREVAGRDAALRLADGLWPQIAGVKSERIIFYRMGSRQWAD</sequence>
<evidence type="ECO:0008006" key="3">
    <source>
        <dbReference type="Google" id="ProtNLM"/>
    </source>
</evidence>
<protein>
    <recommendedName>
        <fullName evidence="3">DUF3142 domain-containing protein</fullName>
    </recommendedName>
</protein>
<evidence type="ECO:0000313" key="1">
    <source>
        <dbReference type="EMBL" id="CAH0998940.1"/>
    </source>
</evidence>
<dbReference type="Proteomes" id="UP000837803">
    <property type="component" value="Unassembled WGS sequence"/>
</dbReference>